<gene>
    <name evidence="2" type="ORF">LEN_1821</name>
</gene>
<reference evidence="2 3" key="1">
    <citation type="journal article" date="2017" name="DNA Res.">
        <title>Complete genome sequence and expression profile of the commercial lytic enzyme producer Lysobacter enzymogenes M497-1.</title>
        <authorList>
            <person name="Takami H."/>
            <person name="Toyoda A."/>
            <person name="Uchiyama I."/>
            <person name="Itoh T."/>
            <person name="Takaki Y."/>
            <person name="Arai W."/>
            <person name="Nishi S."/>
            <person name="Kawai M."/>
            <person name="Shinya K."/>
            <person name="Ikeda H."/>
        </authorList>
    </citation>
    <scope>NUCLEOTIDE SEQUENCE [LARGE SCALE GENOMIC DNA]</scope>
    <source>
        <strain evidence="2 3">M497-1</strain>
    </source>
</reference>
<keyword evidence="1" id="KW-0732">Signal</keyword>
<evidence type="ECO:0000313" key="3">
    <source>
        <dbReference type="Proteomes" id="UP000218824"/>
    </source>
</evidence>
<feature type="signal peptide" evidence="1">
    <location>
        <begin position="1"/>
        <end position="28"/>
    </location>
</feature>
<dbReference type="Proteomes" id="UP000218824">
    <property type="component" value="Chromosome"/>
</dbReference>
<dbReference type="AlphaFoldDB" id="A0AAU9AKP9"/>
<accession>A0AAU9AKP9</accession>
<sequence length="71" mass="7674">MKTRSRKLGLPALAALAFGFAFSMSAMAGVCNTCWNRCIAQYEDCKQQYGDGWACSSQFTQCGKGCGCDMP</sequence>
<evidence type="ECO:0008006" key="4">
    <source>
        <dbReference type="Google" id="ProtNLM"/>
    </source>
</evidence>
<organism evidence="2 3">
    <name type="scientific">Lysobacter enzymogenes</name>
    <dbReference type="NCBI Taxonomy" id="69"/>
    <lineage>
        <taxon>Bacteria</taxon>
        <taxon>Pseudomonadati</taxon>
        <taxon>Pseudomonadota</taxon>
        <taxon>Gammaproteobacteria</taxon>
        <taxon>Lysobacterales</taxon>
        <taxon>Lysobacteraceae</taxon>
        <taxon>Lysobacter</taxon>
    </lineage>
</organism>
<evidence type="ECO:0000313" key="2">
    <source>
        <dbReference type="EMBL" id="BAV97308.1"/>
    </source>
</evidence>
<evidence type="ECO:0000256" key="1">
    <source>
        <dbReference type="SAM" id="SignalP"/>
    </source>
</evidence>
<dbReference type="EMBL" id="AP014940">
    <property type="protein sequence ID" value="BAV97308.1"/>
    <property type="molecule type" value="Genomic_DNA"/>
</dbReference>
<protein>
    <recommendedName>
        <fullName evidence="4">Lipoprotein</fullName>
    </recommendedName>
</protein>
<dbReference type="KEGG" id="lem:LEN_1821"/>
<name>A0AAU9AKP9_LYSEN</name>
<dbReference type="GeneID" id="83063689"/>
<proteinExistence type="predicted"/>
<feature type="chain" id="PRO_5043672702" description="Lipoprotein" evidence="1">
    <location>
        <begin position="29"/>
        <end position="71"/>
    </location>
</feature>
<dbReference type="RefSeq" id="WP_096377468.1">
    <property type="nucleotide sequence ID" value="NZ_AP014940.1"/>
</dbReference>